<keyword evidence="2" id="KW-0732">Signal</keyword>
<dbReference type="RefSeq" id="WP_012729162.1">
    <property type="nucleotide sequence ID" value="NC_012691.1"/>
</dbReference>
<dbReference type="GO" id="GO:0003677">
    <property type="term" value="F:DNA binding"/>
    <property type="evidence" value="ECO:0007669"/>
    <property type="project" value="InterPro"/>
</dbReference>
<dbReference type="InterPro" id="IPR010994">
    <property type="entry name" value="RuvA_2-like"/>
</dbReference>
<dbReference type="PANTHER" id="PTHR21180">
    <property type="entry name" value="ENDONUCLEASE/EXONUCLEASE/PHOSPHATASE FAMILY DOMAIN-CONTAINING PROTEIN 1"/>
    <property type="match status" value="1"/>
</dbReference>
<proteinExistence type="predicted"/>
<dbReference type="SMART" id="SM00278">
    <property type="entry name" value="HhH1"/>
    <property type="match status" value="2"/>
</dbReference>
<feature type="domain" description="Helix-hairpin-helix DNA-binding motif class 1" evidence="3">
    <location>
        <begin position="52"/>
        <end position="71"/>
    </location>
</feature>
<dbReference type="InterPro" id="IPR004509">
    <property type="entry name" value="Competence_ComEA_HhH"/>
</dbReference>
<reference evidence="4 5" key="2">
    <citation type="journal article" date="2011" name="Stand. Genomic Sci.">
        <title>Complete genome sequence of Tolumonas auensis type strain (TA 4).</title>
        <authorList>
            <person name="Chertkov O."/>
            <person name="Copeland A."/>
            <person name="Lucas S."/>
            <person name="Lapidus A."/>
            <person name="Berry K.W."/>
            <person name="Detter J.C."/>
            <person name="Del Rio T.G."/>
            <person name="Hammon N."/>
            <person name="Dalin E."/>
            <person name="Tice H."/>
            <person name="Pitluck S."/>
            <person name="Richardson P."/>
            <person name="Bruce D."/>
            <person name="Goodwin L."/>
            <person name="Han C."/>
            <person name="Tapia R."/>
            <person name="Saunders E."/>
            <person name="Schmutz J."/>
            <person name="Brettin T."/>
            <person name="Larimer F."/>
            <person name="Land M."/>
            <person name="Hauser L."/>
            <person name="Spring S."/>
            <person name="Rohde M."/>
            <person name="Kyrpides N.C."/>
            <person name="Ivanova N."/>
            <person name="Goker M."/>
            <person name="Beller H.R."/>
            <person name="Klenk H.P."/>
            <person name="Woyke T."/>
        </authorList>
    </citation>
    <scope>NUCLEOTIDE SEQUENCE [LARGE SCALE GENOMIC DNA]</scope>
    <source>
        <strain evidence="5">DSM 9187 / TA4</strain>
    </source>
</reference>
<name>C4LC84_TOLAT</name>
<sequence length="130" mass="14115">MTKKAVFALLLSGLPFIANMALAVENQITEFSDSAVVASEQTPIDLNTATAEQLMTLKGVGKKKAQAIITYREQHNGFQRIEELDEVKGIGPKLLSINLVRLTVSSNHQQTDPSSAMAIPLNRSPLLTPE</sequence>
<dbReference type="Gene3D" id="1.10.150.280">
    <property type="entry name" value="AF1531-like domain"/>
    <property type="match status" value="1"/>
</dbReference>
<dbReference type="AlphaFoldDB" id="C4LC84"/>
<feature type="domain" description="Helix-hairpin-helix DNA-binding motif class 1" evidence="3">
    <location>
        <begin position="82"/>
        <end position="101"/>
    </location>
</feature>
<dbReference type="Proteomes" id="UP000009073">
    <property type="component" value="Chromosome"/>
</dbReference>
<dbReference type="EMBL" id="CP001616">
    <property type="protein sequence ID" value="ACQ92563.1"/>
    <property type="molecule type" value="Genomic_DNA"/>
</dbReference>
<keyword evidence="5" id="KW-1185">Reference proteome</keyword>
<dbReference type="InterPro" id="IPR051675">
    <property type="entry name" value="Endo/Exo/Phosphatase_dom_1"/>
</dbReference>
<dbReference type="OrthoDB" id="7510573at2"/>
<dbReference type="HOGENOM" id="CLU_052011_3_0_6"/>
<evidence type="ECO:0000313" key="4">
    <source>
        <dbReference type="EMBL" id="ACQ92563.1"/>
    </source>
</evidence>
<accession>C4LC84</accession>
<dbReference type="InterPro" id="IPR003583">
    <property type="entry name" value="Hlx-hairpin-Hlx_DNA-bd_motif"/>
</dbReference>
<dbReference type="GO" id="GO:0006281">
    <property type="term" value="P:DNA repair"/>
    <property type="evidence" value="ECO:0007669"/>
    <property type="project" value="InterPro"/>
</dbReference>
<evidence type="ECO:0000256" key="1">
    <source>
        <dbReference type="SAM" id="MobiDB-lite"/>
    </source>
</evidence>
<dbReference type="GO" id="GO:0015628">
    <property type="term" value="P:protein secretion by the type II secretion system"/>
    <property type="evidence" value="ECO:0007669"/>
    <property type="project" value="TreeGrafter"/>
</dbReference>
<dbReference type="eggNOG" id="COG1555">
    <property type="taxonomic scope" value="Bacteria"/>
</dbReference>
<dbReference type="KEGG" id="tau:Tola_0935"/>
<dbReference type="Pfam" id="PF12836">
    <property type="entry name" value="HHH_3"/>
    <property type="match status" value="1"/>
</dbReference>
<evidence type="ECO:0000259" key="3">
    <source>
        <dbReference type="SMART" id="SM00278"/>
    </source>
</evidence>
<gene>
    <name evidence="4" type="ordered locus">Tola_0935</name>
</gene>
<protein>
    <submittedName>
        <fullName evidence="4">Competence protein ComEA helix-hairpin-helix repeat protein</fullName>
    </submittedName>
</protein>
<evidence type="ECO:0000313" key="5">
    <source>
        <dbReference type="Proteomes" id="UP000009073"/>
    </source>
</evidence>
<dbReference type="NCBIfam" id="TIGR00426">
    <property type="entry name" value="competence protein ComEA helix-hairpin-helix repeat region"/>
    <property type="match status" value="1"/>
</dbReference>
<feature type="region of interest" description="Disordered" evidence="1">
    <location>
        <begin position="109"/>
        <end position="130"/>
    </location>
</feature>
<reference evidence="5" key="1">
    <citation type="submission" date="2009-05" db="EMBL/GenBank/DDBJ databases">
        <title>Complete sequence of Tolumonas auensis DSM 9187.</title>
        <authorList>
            <consortium name="US DOE Joint Genome Institute"/>
            <person name="Lucas S."/>
            <person name="Copeland A."/>
            <person name="Lapidus A."/>
            <person name="Glavina del Rio T."/>
            <person name="Tice H."/>
            <person name="Bruce D."/>
            <person name="Goodwin L."/>
            <person name="Pitluck S."/>
            <person name="Chertkov O."/>
            <person name="Brettin T."/>
            <person name="Detter J.C."/>
            <person name="Han C."/>
            <person name="Larimer F."/>
            <person name="Land M."/>
            <person name="Hauser L."/>
            <person name="Kyrpides N."/>
            <person name="Mikhailova N."/>
            <person name="Spring S."/>
            <person name="Beller H."/>
        </authorList>
    </citation>
    <scope>NUCLEOTIDE SEQUENCE [LARGE SCALE GENOMIC DNA]</scope>
    <source>
        <strain evidence="5">DSM 9187 / TA4</strain>
    </source>
</reference>
<dbReference type="STRING" id="595494.Tola_0935"/>
<feature type="signal peptide" evidence="2">
    <location>
        <begin position="1"/>
        <end position="23"/>
    </location>
</feature>
<dbReference type="SUPFAM" id="SSF47781">
    <property type="entry name" value="RuvA domain 2-like"/>
    <property type="match status" value="1"/>
</dbReference>
<evidence type="ECO:0000256" key="2">
    <source>
        <dbReference type="SAM" id="SignalP"/>
    </source>
</evidence>
<dbReference type="GO" id="GO:0015627">
    <property type="term" value="C:type II protein secretion system complex"/>
    <property type="evidence" value="ECO:0007669"/>
    <property type="project" value="TreeGrafter"/>
</dbReference>
<feature type="chain" id="PRO_5002938952" evidence="2">
    <location>
        <begin position="24"/>
        <end position="130"/>
    </location>
</feature>
<organism evidence="4 5">
    <name type="scientific">Tolumonas auensis (strain DSM 9187 / NBRC 110442 / TA 4)</name>
    <dbReference type="NCBI Taxonomy" id="595494"/>
    <lineage>
        <taxon>Bacteria</taxon>
        <taxon>Pseudomonadati</taxon>
        <taxon>Pseudomonadota</taxon>
        <taxon>Gammaproteobacteria</taxon>
        <taxon>Aeromonadales</taxon>
        <taxon>Aeromonadaceae</taxon>
        <taxon>Tolumonas</taxon>
    </lineage>
</organism>
<dbReference type="PANTHER" id="PTHR21180:SF32">
    <property type="entry name" value="ENDONUCLEASE_EXONUCLEASE_PHOSPHATASE FAMILY DOMAIN-CONTAINING PROTEIN 1"/>
    <property type="match status" value="1"/>
</dbReference>